<evidence type="ECO:0008006" key="3">
    <source>
        <dbReference type="Google" id="ProtNLM"/>
    </source>
</evidence>
<dbReference type="InterPro" id="IPR032710">
    <property type="entry name" value="NTF2-like_dom_sf"/>
</dbReference>
<gene>
    <name evidence="1" type="ORF">GAYE_PCTG30G0743</name>
</gene>
<proteinExistence type="predicted"/>
<accession>A0AAV9I5X6</accession>
<sequence length="447" mass="52333">MVCSFVPVTKPITTNCRQKKKSTVQWGKRWGTYVPSTSGSFLQCNRWNNHKQNFRPQRQLFHCVLEDFSTWMCNLKSYVEDNTRKIWRQSKIEGQQQKESQTPEKSTFYLQKQLLKGQLESILRDLYVYPHSFKVGKELSPKISRNITVSHPLLERIGFPSSIRIPKTMFLLFISSLGILKKWMRIDDVHMENLEYCSPEEAQLVARFHLTWAVKNRKLEYVVFLRLTLDSNGDITGWQERWSESVLDSSRATISKTAGNRLYRSEANQAHNSNYITQLSNGESLDFSVIQKNLLNAYVRKKTHIQRSEWYHARVNKIIHWSKEQMPRLFTSVVDLSDIYSEFVELENPFVIAFGISAVQKVHQSIRLLTKVLFERVDCSLVSVVHPNPETVIALYRVYGKGRFLGGRVQYLSRNTMTIDLDGKIVRHQETWNVERNQIVKMWLSSE</sequence>
<dbReference type="EMBL" id="JANCYU010000008">
    <property type="protein sequence ID" value="KAK4522853.1"/>
    <property type="molecule type" value="Genomic_DNA"/>
</dbReference>
<dbReference type="Pfam" id="PF10184">
    <property type="entry name" value="DUF2358"/>
    <property type="match status" value="1"/>
</dbReference>
<dbReference type="InterPro" id="IPR018790">
    <property type="entry name" value="DUF2358"/>
</dbReference>
<keyword evidence="2" id="KW-1185">Reference proteome</keyword>
<comment type="caution">
    <text evidence="1">The sequence shown here is derived from an EMBL/GenBank/DDBJ whole genome shotgun (WGS) entry which is preliminary data.</text>
</comment>
<dbReference type="SUPFAM" id="SSF54427">
    <property type="entry name" value="NTF2-like"/>
    <property type="match status" value="1"/>
</dbReference>
<evidence type="ECO:0000313" key="2">
    <source>
        <dbReference type="Proteomes" id="UP001300502"/>
    </source>
</evidence>
<dbReference type="Proteomes" id="UP001300502">
    <property type="component" value="Unassembled WGS sequence"/>
</dbReference>
<evidence type="ECO:0000313" key="1">
    <source>
        <dbReference type="EMBL" id="KAK4522853.1"/>
    </source>
</evidence>
<reference evidence="1 2" key="1">
    <citation type="submission" date="2022-07" db="EMBL/GenBank/DDBJ databases">
        <title>Genome-wide signatures of adaptation to extreme environments.</title>
        <authorList>
            <person name="Cho C.H."/>
            <person name="Yoon H.S."/>
        </authorList>
    </citation>
    <scope>NUCLEOTIDE SEQUENCE [LARGE SCALE GENOMIC DNA]</scope>
    <source>
        <strain evidence="1 2">108.79 E11</strain>
    </source>
</reference>
<name>A0AAV9I5X6_9RHOD</name>
<protein>
    <recommendedName>
        <fullName evidence="3">SnoaL-like domain-containing protein</fullName>
    </recommendedName>
</protein>
<dbReference type="AlphaFoldDB" id="A0AAV9I5X6"/>
<organism evidence="1 2">
    <name type="scientific">Galdieria yellowstonensis</name>
    <dbReference type="NCBI Taxonomy" id="3028027"/>
    <lineage>
        <taxon>Eukaryota</taxon>
        <taxon>Rhodophyta</taxon>
        <taxon>Bangiophyceae</taxon>
        <taxon>Galdieriales</taxon>
        <taxon>Galdieriaceae</taxon>
        <taxon>Galdieria</taxon>
    </lineage>
</organism>